<dbReference type="Pfam" id="PF05257">
    <property type="entry name" value="CHAP"/>
    <property type="match status" value="1"/>
</dbReference>
<organism evidence="3 4">
    <name type="scientific">Candidatus Colimorpha enterica</name>
    <dbReference type="NCBI Taxonomy" id="3083063"/>
    <lineage>
        <taxon>Bacteria</taxon>
        <taxon>Pseudomonadati</taxon>
        <taxon>Bacteroidota</taxon>
        <taxon>Bacteroidia</taxon>
        <taxon>Bacteroidales</taxon>
        <taxon>Candidatus Colimorpha</taxon>
    </lineage>
</organism>
<evidence type="ECO:0000313" key="3">
    <source>
        <dbReference type="EMBL" id="CDC77351.1"/>
    </source>
</evidence>
<keyword evidence="1" id="KW-0472">Membrane</keyword>
<keyword evidence="1" id="KW-0812">Transmembrane</keyword>
<feature type="transmembrane region" description="Helical" evidence="1">
    <location>
        <begin position="196"/>
        <end position="229"/>
    </location>
</feature>
<evidence type="ECO:0000313" key="4">
    <source>
        <dbReference type="Proteomes" id="UP000017938"/>
    </source>
</evidence>
<name>R6UB74_9BACT</name>
<reference evidence="3" key="1">
    <citation type="submission" date="2012-11" db="EMBL/GenBank/DDBJ databases">
        <title>Dependencies among metagenomic species, viruses, plasmids and units of genetic variation.</title>
        <authorList>
            <person name="Nielsen H.B."/>
            <person name="Almeida M."/>
            <person name="Juncker A.S."/>
            <person name="Rasmussen S."/>
            <person name="Li J."/>
            <person name="Sunagawa S."/>
            <person name="Plichta D."/>
            <person name="Gautier L."/>
            <person name="Le Chatelier E."/>
            <person name="Peletier E."/>
            <person name="Bonde I."/>
            <person name="Nielsen T."/>
            <person name="Manichanh C."/>
            <person name="Arumugam M."/>
            <person name="Batto J."/>
            <person name="Santos M.B.Q.D."/>
            <person name="Blom N."/>
            <person name="Borruel N."/>
            <person name="Burgdorf K.S."/>
            <person name="Boumezbeur F."/>
            <person name="Casellas F."/>
            <person name="Dore J."/>
            <person name="Guarner F."/>
            <person name="Hansen T."/>
            <person name="Hildebrand F."/>
            <person name="Kaas R.S."/>
            <person name="Kennedy S."/>
            <person name="Kristiansen K."/>
            <person name="Kultima J.R."/>
            <person name="Leonard P."/>
            <person name="Levenez F."/>
            <person name="Lund O."/>
            <person name="Moumen B."/>
            <person name="Le Paslier D."/>
            <person name="Pons N."/>
            <person name="Pedersen O."/>
            <person name="Prifti E."/>
            <person name="Qin J."/>
            <person name="Raes J."/>
            <person name="Tap J."/>
            <person name="Tims S."/>
            <person name="Ussery D.W."/>
            <person name="Yamada T."/>
            <person name="MetaHit consortium"/>
            <person name="Renault P."/>
            <person name="Sicheritz-Ponten T."/>
            <person name="Bork P."/>
            <person name="Wang J."/>
            <person name="Brunak S."/>
            <person name="Ehrlich S.D."/>
        </authorList>
    </citation>
    <scope>NUCLEOTIDE SEQUENCE [LARGE SCALE GENOMIC DNA]</scope>
</reference>
<sequence length="546" mass="59287">MKDIKTRESKKDIKMLDRAAGLAKVTKDATVRTKDQVQNLSDDGQITPDKYAEDKIKYMAESAIEDTGKAAKKTVQKTYDGGKRLYKEIRRTRKETDAIKQTAKSTGKSTAKTLQKSIKTGQRTVKTAQQTAKTTVKTAEKTAKAAKKTAEASAKAAKMAAQAARQAARATYKAAVITAKAVAAAVKAAIAGVKALIAAIAAGGWVAVVIIIVICLIALIVGSCFGIFFSGEDTGSGITMQTVISDINTEYEAKINETKGTVAYDVLEMSGSRAVWPEVLSVYAVKTAGDPNNPQEVASIDEGKRQILKDVFWSMNEISFNTATKTENVVTETDDGNGNIVETTESVTRTYLYIRVTHKSADEMAQQYGFTDEQKEQLRELLSDENKKMWSGVLYGYCAGGEDIVSVAISQVGNTGGQPYWSWYGFGSRVEWCACFVSWCANECGYIDTGVIPKFAGCVNGVQWFKDRGQWMDGSGEPVPGMIIFFDWDNKGSSGPQDGLSDHVGIVQKVENGIVYTVEGNSGDSCRVNQYSVDHYEILGYGVPQY</sequence>
<dbReference type="Proteomes" id="UP000017938">
    <property type="component" value="Unassembled WGS sequence"/>
</dbReference>
<protein>
    <recommendedName>
        <fullName evidence="2">Peptidase C51 domain-containing protein</fullName>
    </recommendedName>
</protein>
<gene>
    <name evidence="3" type="ORF">BN580_00391</name>
</gene>
<dbReference type="InterPro" id="IPR007921">
    <property type="entry name" value="CHAP_dom"/>
</dbReference>
<comment type="caution">
    <text evidence="3">The sequence shown here is derived from an EMBL/GenBank/DDBJ whole genome shotgun (WGS) entry which is preliminary data.</text>
</comment>
<evidence type="ECO:0000259" key="2">
    <source>
        <dbReference type="Pfam" id="PF05257"/>
    </source>
</evidence>
<keyword evidence="1" id="KW-1133">Transmembrane helix</keyword>
<dbReference type="AlphaFoldDB" id="R6UB74"/>
<feature type="domain" description="Peptidase C51" evidence="2">
    <location>
        <begin position="428"/>
        <end position="521"/>
    </location>
</feature>
<proteinExistence type="predicted"/>
<evidence type="ECO:0000256" key="1">
    <source>
        <dbReference type="SAM" id="Phobius"/>
    </source>
</evidence>
<dbReference type="STRING" id="1263015.BN580_00391"/>
<dbReference type="EMBL" id="CBFW010000436">
    <property type="protein sequence ID" value="CDC77351.1"/>
    <property type="molecule type" value="Genomic_DNA"/>
</dbReference>
<accession>R6UB74</accession>